<dbReference type="AlphaFoldDB" id="A0A255YWZ6"/>
<name>A0A255YWZ6_9PROT</name>
<feature type="domain" description="Response regulatory" evidence="2">
    <location>
        <begin position="10"/>
        <end position="129"/>
    </location>
</feature>
<evidence type="ECO:0000313" key="4">
    <source>
        <dbReference type="Proteomes" id="UP000216998"/>
    </source>
</evidence>
<keyword evidence="4" id="KW-1185">Reference proteome</keyword>
<gene>
    <name evidence="3" type="ORF">CHU95_15410</name>
</gene>
<dbReference type="Pfam" id="PF00072">
    <property type="entry name" value="Response_reg"/>
    <property type="match status" value="1"/>
</dbReference>
<dbReference type="Gene3D" id="3.40.50.2300">
    <property type="match status" value="1"/>
</dbReference>
<keyword evidence="1" id="KW-0597">Phosphoprotein</keyword>
<dbReference type="SMART" id="SM00448">
    <property type="entry name" value="REC"/>
    <property type="match status" value="1"/>
</dbReference>
<dbReference type="SUPFAM" id="SSF52172">
    <property type="entry name" value="CheY-like"/>
    <property type="match status" value="1"/>
</dbReference>
<dbReference type="PROSITE" id="PS50110">
    <property type="entry name" value="RESPONSE_REGULATORY"/>
    <property type="match status" value="1"/>
</dbReference>
<dbReference type="EMBL" id="NOXU01000030">
    <property type="protein sequence ID" value="OYQ33732.1"/>
    <property type="molecule type" value="Genomic_DNA"/>
</dbReference>
<reference evidence="3 4" key="1">
    <citation type="submission" date="2017-07" db="EMBL/GenBank/DDBJ databases">
        <title>Niveispirillum cyanobacteriorum sp. nov., isolated from cyanobacterial aggregates in a eutrophic lake.</title>
        <authorList>
            <person name="Cai H."/>
        </authorList>
    </citation>
    <scope>NUCLEOTIDE SEQUENCE [LARGE SCALE GENOMIC DNA]</scope>
    <source>
        <strain evidence="4">TH1-14</strain>
    </source>
</reference>
<dbReference type="PANTHER" id="PTHR43228">
    <property type="entry name" value="TWO-COMPONENT RESPONSE REGULATOR"/>
    <property type="match status" value="1"/>
</dbReference>
<dbReference type="InterPro" id="IPR011006">
    <property type="entry name" value="CheY-like_superfamily"/>
</dbReference>
<evidence type="ECO:0000259" key="2">
    <source>
        <dbReference type="PROSITE" id="PS50110"/>
    </source>
</evidence>
<dbReference type="CDD" id="cd17535">
    <property type="entry name" value="REC_NarL-like"/>
    <property type="match status" value="1"/>
</dbReference>
<dbReference type="RefSeq" id="WP_094457172.1">
    <property type="nucleotide sequence ID" value="NZ_NOXU01000030.1"/>
</dbReference>
<dbReference type="InterPro" id="IPR001789">
    <property type="entry name" value="Sig_transdc_resp-reg_receiver"/>
</dbReference>
<dbReference type="OrthoDB" id="9786548at2"/>
<sequence>MADLDFSKLKVLIVDDDQFYRGILKRLLFQAGVRMIAEAENGEAAISAITRLKPDAVLCDIEMEPVDGIEVLRRIRSIDTQQIATTPIIMVTSHATSDLVKQAVQYQASGYLVKPVSLTDIQKRLTVGIQTRPEV</sequence>
<dbReference type="Proteomes" id="UP000216998">
    <property type="component" value="Unassembled WGS sequence"/>
</dbReference>
<dbReference type="InterPro" id="IPR052048">
    <property type="entry name" value="ST_Response_Regulator"/>
</dbReference>
<organism evidence="3 4">
    <name type="scientific">Niveispirillum lacus</name>
    <dbReference type="NCBI Taxonomy" id="1981099"/>
    <lineage>
        <taxon>Bacteria</taxon>
        <taxon>Pseudomonadati</taxon>
        <taxon>Pseudomonadota</taxon>
        <taxon>Alphaproteobacteria</taxon>
        <taxon>Rhodospirillales</taxon>
        <taxon>Azospirillaceae</taxon>
        <taxon>Niveispirillum</taxon>
    </lineage>
</organism>
<feature type="modified residue" description="4-aspartylphosphate" evidence="1">
    <location>
        <position position="60"/>
    </location>
</feature>
<evidence type="ECO:0000256" key="1">
    <source>
        <dbReference type="PROSITE-ProRule" id="PRU00169"/>
    </source>
</evidence>
<dbReference type="PANTHER" id="PTHR43228:SF1">
    <property type="entry name" value="TWO-COMPONENT RESPONSE REGULATOR ARR22"/>
    <property type="match status" value="1"/>
</dbReference>
<dbReference type="InterPro" id="IPR058245">
    <property type="entry name" value="NreC/VraR/RcsB-like_REC"/>
</dbReference>
<protein>
    <recommendedName>
        <fullName evidence="2">Response regulatory domain-containing protein</fullName>
    </recommendedName>
</protein>
<accession>A0A255YWZ6</accession>
<proteinExistence type="predicted"/>
<dbReference type="GO" id="GO:0000160">
    <property type="term" value="P:phosphorelay signal transduction system"/>
    <property type="evidence" value="ECO:0007669"/>
    <property type="project" value="InterPro"/>
</dbReference>
<comment type="caution">
    <text evidence="3">The sequence shown here is derived from an EMBL/GenBank/DDBJ whole genome shotgun (WGS) entry which is preliminary data.</text>
</comment>
<evidence type="ECO:0000313" key="3">
    <source>
        <dbReference type="EMBL" id="OYQ33732.1"/>
    </source>
</evidence>